<feature type="transmembrane region" description="Helical" evidence="7">
    <location>
        <begin position="274"/>
        <end position="299"/>
    </location>
</feature>
<evidence type="ECO:0000313" key="11">
    <source>
        <dbReference type="Proteomes" id="UP000199584"/>
    </source>
</evidence>
<keyword evidence="2" id="KW-1003">Cell membrane</keyword>
<evidence type="ECO:0000256" key="7">
    <source>
        <dbReference type="SAM" id="Phobius"/>
    </source>
</evidence>
<protein>
    <submittedName>
        <fullName evidence="10">Putative ABC transport system permease protein</fullName>
    </submittedName>
</protein>
<dbReference type="STRING" id="39060.SAMN05660706_104100"/>
<organism evidence="10 11">
    <name type="scientific">Desulfoscipio geothermicus DSM 3669</name>
    <dbReference type="NCBI Taxonomy" id="1121426"/>
    <lineage>
        <taxon>Bacteria</taxon>
        <taxon>Bacillati</taxon>
        <taxon>Bacillota</taxon>
        <taxon>Clostridia</taxon>
        <taxon>Eubacteriales</taxon>
        <taxon>Desulfallaceae</taxon>
        <taxon>Desulfoscipio</taxon>
    </lineage>
</organism>
<evidence type="ECO:0000256" key="1">
    <source>
        <dbReference type="ARBA" id="ARBA00004651"/>
    </source>
</evidence>
<evidence type="ECO:0000256" key="6">
    <source>
        <dbReference type="ARBA" id="ARBA00038076"/>
    </source>
</evidence>
<dbReference type="Proteomes" id="UP000199584">
    <property type="component" value="Unassembled WGS sequence"/>
</dbReference>
<feature type="transmembrane region" description="Helical" evidence="7">
    <location>
        <begin position="21"/>
        <end position="42"/>
    </location>
</feature>
<dbReference type="Pfam" id="PF02687">
    <property type="entry name" value="FtsX"/>
    <property type="match status" value="1"/>
</dbReference>
<evidence type="ECO:0000259" key="8">
    <source>
        <dbReference type="Pfam" id="PF02687"/>
    </source>
</evidence>
<keyword evidence="4 7" id="KW-1133">Transmembrane helix</keyword>
<name>A0A1I6D219_9FIRM</name>
<evidence type="ECO:0000256" key="3">
    <source>
        <dbReference type="ARBA" id="ARBA00022692"/>
    </source>
</evidence>
<dbReference type="InterPro" id="IPR003838">
    <property type="entry name" value="ABC3_permease_C"/>
</dbReference>
<dbReference type="InterPro" id="IPR025857">
    <property type="entry name" value="MacB_PCD"/>
</dbReference>
<feature type="domain" description="MacB-like periplasmic core" evidence="9">
    <location>
        <begin position="22"/>
        <end position="238"/>
    </location>
</feature>
<dbReference type="EMBL" id="FOYM01000004">
    <property type="protein sequence ID" value="SFQ99440.1"/>
    <property type="molecule type" value="Genomic_DNA"/>
</dbReference>
<evidence type="ECO:0000259" key="9">
    <source>
        <dbReference type="Pfam" id="PF12704"/>
    </source>
</evidence>
<comment type="similarity">
    <text evidence="6">Belongs to the ABC-4 integral membrane protein family.</text>
</comment>
<proteinExistence type="inferred from homology"/>
<dbReference type="RefSeq" id="WP_092482100.1">
    <property type="nucleotide sequence ID" value="NZ_FOYM01000004.1"/>
</dbReference>
<dbReference type="GO" id="GO:0022857">
    <property type="term" value="F:transmembrane transporter activity"/>
    <property type="evidence" value="ECO:0007669"/>
    <property type="project" value="TreeGrafter"/>
</dbReference>
<keyword evidence="3 7" id="KW-0812">Transmembrane</keyword>
<dbReference type="PANTHER" id="PTHR30572">
    <property type="entry name" value="MEMBRANE COMPONENT OF TRANSPORTER-RELATED"/>
    <property type="match status" value="1"/>
</dbReference>
<keyword evidence="5 7" id="KW-0472">Membrane</keyword>
<evidence type="ECO:0000256" key="2">
    <source>
        <dbReference type="ARBA" id="ARBA00022475"/>
    </source>
</evidence>
<accession>A0A1I6D219</accession>
<dbReference type="PANTHER" id="PTHR30572:SF4">
    <property type="entry name" value="ABC TRANSPORTER PERMEASE YTRF"/>
    <property type="match status" value="1"/>
</dbReference>
<evidence type="ECO:0000256" key="4">
    <source>
        <dbReference type="ARBA" id="ARBA00022989"/>
    </source>
</evidence>
<gene>
    <name evidence="10" type="ORF">SAMN05660706_104100</name>
</gene>
<dbReference type="OrthoDB" id="239678at2"/>
<keyword evidence="11" id="KW-1185">Reference proteome</keyword>
<comment type="subcellular location">
    <subcellularLocation>
        <location evidence="1">Cell membrane</location>
        <topology evidence="1">Multi-pass membrane protein</topology>
    </subcellularLocation>
</comment>
<dbReference type="AlphaFoldDB" id="A0A1I6D219"/>
<evidence type="ECO:0000313" key="10">
    <source>
        <dbReference type="EMBL" id="SFQ99440.1"/>
    </source>
</evidence>
<feature type="transmembrane region" description="Helical" evidence="7">
    <location>
        <begin position="320"/>
        <end position="349"/>
    </location>
</feature>
<evidence type="ECO:0000256" key="5">
    <source>
        <dbReference type="ARBA" id="ARBA00023136"/>
    </source>
</evidence>
<feature type="domain" description="ABC3 transporter permease C-terminal" evidence="8">
    <location>
        <begin position="278"/>
        <end position="390"/>
    </location>
</feature>
<reference evidence="11" key="1">
    <citation type="submission" date="2016-10" db="EMBL/GenBank/DDBJ databases">
        <authorList>
            <person name="Varghese N."/>
            <person name="Submissions S."/>
        </authorList>
    </citation>
    <scope>NUCLEOTIDE SEQUENCE [LARGE SCALE GENOMIC DNA]</scope>
    <source>
        <strain evidence="11">DSM 3669</strain>
    </source>
</reference>
<dbReference type="Pfam" id="PF12704">
    <property type="entry name" value="MacB_PCD"/>
    <property type="match status" value="1"/>
</dbReference>
<feature type="transmembrane region" description="Helical" evidence="7">
    <location>
        <begin position="361"/>
        <end position="380"/>
    </location>
</feature>
<dbReference type="GO" id="GO:0005886">
    <property type="term" value="C:plasma membrane"/>
    <property type="evidence" value="ECO:0007669"/>
    <property type="project" value="UniProtKB-SubCell"/>
</dbReference>
<dbReference type="InterPro" id="IPR050250">
    <property type="entry name" value="Macrolide_Exporter_MacB"/>
</dbReference>
<sequence length="397" mass="42301">MKYSELIKMVFVNIYANKFRAFLTALGIIVGAATILLVVAVGKGGEASVAEQFAKLNAGTIYVMSARGSDMYRKPLTTTDVEAIKEKAPSVEMVTIAINGKVEASYNDITFQGDAIGAFPEYQALSNLKLQAGAFISDEDNEQRNRVAVLGAELAEELFGGDAAAAVGSTVKIDRRNFQVIGVLERLGDATGGVNTDESAIVPYVVAEKYILGANVYPRMIALARDLESVPSAMREIAGVLRETHRIRGQDDFMIRDAGSRLAAAQDTARTMSVLLVIVATIVLIVGGIGIMNVMFVSVKERTREIGILKAIGARKTDILLQFLLEAVIISLAGGVIGVALGALVVPLMQYFDLQAMPTPLGGILGLVFSVFTGTFFGYYPALKAAGLSPLEALSHE</sequence>